<dbReference type="PATRIC" id="fig|1317118.6.peg.1872"/>
<dbReference type="PANTHER" id="PTHR32322:SF9">
    <property type="entry name" value="AMINO-ACID METABOLITE EFFLUX PUMP-RELATED"/>
    <property type="match status" value="1"/>
</dbReference>
<feature type="transmembrane region" description="Helical" evidence="5">
    <location>
        <begin position="224"/>
        <end position="244"/>
    </location>
</feature>
<feature type="transmembrane region" description="Helical" evidence="5">
    <location>
        <begin position="163"/>
        <end position="182"/>
    </location>
</feature>
<protein>
    <recommendedName>
        <fullName evidence="6">EamA domain-containing protein</fullName>
    </recommendedName>
</protein>
<dbReference type="PANTHER" id="PTHR32322">
    <property type="entry name" value="INNER MEMBRANE TRANSPORTER"/>
    <property type="match status" value="1"/>
</dbReference>
<evidence type="ECO:0000256" key="5">
    <source>
        <dbReference type="SAM" id="Phobius"/>
    </source>
</evidence>
<dbReference type="InterPro" id="IPR037185">
    <property type="entry name" value="EmrE-like"/>
</dbReference>
<feature type="transmembrane region" description="Helical" evidence="5">
    <location>
        <begin position="280"/>
        <end position="300"/>
    </location>
</feature>
<keyword evidence="4 5" id="KW-0472">Membrane</keyword>
<feature type="transmembrane region" description="Helical" evidence="5">
    <location>
        <begin position="136"/>
        <end position="157"/>
    </location>
</feature>
<sequence>MHHPAPPRPTATDWLSVVALGIVWGATFLVTELALAGVTPAWLAAGRVVTAAAVTAAIWRLAGSGRLFTTAARSPGGLAIVGAFSTAVPFLLLAWAQTHVTSAFAGVSMAAIALIVLPLSHLLLRDEALRLDRVAGLLVGFAGVALLLGGGALRATGDPLEPVGRLACIGAACSYAVASVTIRRLPPVDPLGLAATSLLIGSAVVVPLALLLEGPPALPDAVTLGWIVLLGVVPTAGANMLRVLVVRRAGPVFMSLTNYQVPVWSVIFGAVILGEPVRPGLFAATALILGGIALSQRRALAAIFARRRAG</sequence>
<reference evidence="7 8" key="1">
    <citation type="journal article" date="2014" name="Antonie Van Leeuwenhoek">
        <title>Roseivivax atlanticus sp. nov., isolated from surface seawater of the Atlantic Ocean.</title>
        <authorList>
            <person name="Li G."/>
            <person name="Lai Q."/>
            <person name="Liu X."/>
            <person name="Sun F."/>
            <person name="Shao Z."/>
        </authorList>
    </citation>
    <scope>NUCLEOTIDE SEQUENCE [LARGE SCALE GENOMIC DNA]</scope>
    <source>
        <strain evidence="7 8">22II-s10s</strain>
    </source>
</reference>
<dbReference type="eggNOG" id="COG0697">
    <property type="taxonomic scope" value="Bacteria"/>
</dbReference>
<feature type="transmembrane region" description="Helical" evidence="5">
    <location>
        <begin position="191"/>
        <end position="212"/>
    </location>
</feature>
<feature type="domain" description="EamA" evidence="6">
    <location>
        <begin position="16"/>
        <end position="148"/>
    </location>
</feature>
<keyword evidence="8" id="KW-1185">Reference proteome</keyword>
<evidence type="ECO:0000256" key="2">
    <source>
        <dbReference type="ARBA" id="ARBA00022692"/>
    </source>
</evidence>
<dbReference type="EMBL" id="AQQW01000004">
    <property type="protein sequence ID" value="ETW13344.1"/>
    <property type="molecule type" value="Genomic_DNA"/>
</dbReference>
<accession>W4HKU0</accession>
<comment type="subcellular location">
    <subcellularLocation>
        <location evidence="1">Membrane</location>
        <topology evidence="1">Multi-pass membrane protein</topology>
    </subcellularLocation>
</comment>
<gene>
    <name evidence="7" type="ORF">ATO8_09031</name>
</gene>
<evidence type="ECO:0000313" key="7">
    <source>
        <dbReference type="EMBL" id="ETW13344.1"/>
    </source>
</evidence>
<evidence type="ECO:0000313" key="8">
    <source>
        <dbReference type="Proteomes" id="UP000019063"/>
    </source>
</evidence>
<dbReference type="RefSeq" id="WP_051487619.1">
    <property type="nucleotide sequence ID" value="NZ_AQQW01000004.1"/>
</dbReference>
<dbReference type="SUPFAM" id="SSF103481">
    <property type="entry name" value="Multidrug resistance efflux transporter EmrE"/>
    <property type="match status" value="2"/>
</dbReference>
<dbReference type="InterPro" id="IPR000620">
    <property type="entry name" value="EamA_dom"/>
</dbReference>
<name>W4HKU0_9RHOB</name>
<evidence type="ECO:0000259" key="6">
    <source>
        <dbReference type="Pfam" id="PF00892"/>
    </source>
</evidence>
<feature type="transmembrane region" description="Helical" evidence="5">
    <location>
        <begin position="41"/>
        <end position="62"/>
    </location>
</feature>
<dbReference type="STRING" id="1379903.ATO8_09031"/>
<feature type="transmembrane region" description="Helical" evidence="5">
    <location>
        <begin position="102"/>
        <end position="124"/>
    </location>
</feature>
<organism evidence="7 8">
    <name type="scientific">Roseivivax marinus</name>
    <dbReference type="NCBI Taxonomy" id="1379903"/>
    <lineage>
        <taxon>Bacteria</taxon>
        <taxon>Pseudomonadati</taxon>
        <taxon>Pseudomonadota</taxon>
        <taxon>Alphaproteobacteria</taxon>
        <taxon>Rhodobacterales</taxon>
        <taxon>Roseobacteraceae</taxon>
        <taxon>Roseivivax</taxon>
    </lineage>
</organism>
<dbReference type="AlphaFoldDB" id="W4HKU0"/>
<feature type="transmembrane region" description="Helical" evidence="5">
    <location>
        <begin position="74"/>
        <end position="96"/>
    </location>
</feature>
<dbReference type="GO" id="GO:0016020">
    <property type="term" value="C:membrane"/>
    <property type="evidence" value="ECO:0007669"/>
    <property type="project" value="UniProtKB-SubCell"/>
</dbReference>
<keyword evidence="3 5" id="KW-1133">Transmembrane helix</keyword>
<comment type="caution">
    <text evidence="7">The sequence shown here is derived from an EMBL/GenBank/DDBJ whole genome shotgun (WGS) entry which is preliminary data.</text>
</comment>
<evidence type="ECO:0000256" key="3">
    <source>
        <dbReference type="ARBA" id="ARBA00022989"/>
    </source>
</evidence>
<dbReference type="InterPro" id="IPR050638">
    <property type="entry name" value="AA-Vitamin_Transporters"/>
</dbReference>
<feature type="transmembrane region" description="Helical" evidence="5">
    <location>
        <begin position="256"/>
        <end position="274"/>
    </location>
</feature>
<feature type="domain" description="EamA" evidence="6">
    <location>
        <begin position="164"/>
        <end position="294"/>
    </location>
</feature>
<proteinExistence type="predicted"/>
<evidence type="ECO:0000256" key="1">
    <source>
        <dbReference type="ARBA" id="ARBA00004141"/>
    </source>
</evidence>
<feature type="transmembrane region" description="Helical" evidence="5">
    <location>
        <begin position="12"/>
        <end position="35"/>
    </location>
</feature>
<dbReference type="Proteomes" id="UP000019063">
    <property type="component" value="Unassembled WGS sequence"/>
</dbReference>
<dbReference type="Pfam" id="PF00892">
    <property type="entry name" value="EamA"/>
    <property type="match status" value="2"/>
</dbReference>
<keyword evidence="2 5" id="KW-0812">Transmembrane</keyword>
<evidence type="ECO:0000256" key="4">
    <source>
        <dbReference type="ARBA" id="ARBA00023136"/>
    </source>
</evidence>